<sequence>MTLKHPYSEVDFNVTAAFCLGGFNIYDREESLGEYLDQFDPNDYEQLSILLDERLFESRMKNGYLPEHKKVIMNVLKEALIDEDYDFEAILQDDDDHYFCLPWDWIIENPRGFFEFVYLKMYEKWAELIVADGLTVTKPEEISSIANN</sequence>
<accession>U3A9K9</accession>
<evidence type="ECO:0000313" key="1">
    <source>
        <dbReference type="EMBL" id="GAD76631.1"/>
    </source>
</evidence>
<comment type="caution">
    <text evidence="1">The sequence shown here is derived from an EMBL/GenBank/DDBJ whole genome shotgun (WGS) entry which is preliminary data.</text>
</comment>
<name>U3A9K9_9VIBR</name>
<reference evidence="1 2" key="1">
    <citation type="submission" date="2013-09" db="EMBL/GenBank/DDBJ databases">
        <title>Whole genome shotgun sequence of Vibrio azureus NBRC 104587.</title>
        <authorList>
            <person name="Isaki S."/>
            <person name="Hosoyama A."/>
            <person name="Numata M."/>
            <person name="Hashimoto M."/>
            <person name="Hosoyama Y."/>
            <person name="Tsuchikane K."/>
            <person name="Noguchi M."/>
            <person name="Hirakata S."/>
            <person name="Ichikawa N."/>
            <person name="Ohji S."/>
            <person name="Yamazoe A."/>
            <person name="Fujita N."/>
        </authorList>
    </citation>
    <scope>NUCLEOTIDE SEQUENCE [LARGE SCALE GENOMIC DNA]</scope>
    <source>
        <strain evidence="1 2">NBRC 104587</strain>
    </source>
</reference>
<protein>
    <submittedName>
        <fullName evidence="1">Uncharacterized protein</fullName>
    </submittedName>
</protein>
<gene>
    <name evidence="1" type="ORF">VAZ01S_048_00380</name>
</gene>
<proteinExistence type="predicted"/>
<organism evidence="1 2">
    <name type="scientific">Vibrio azureus NBRC 104587</name>
    <dbReference type="NCBI Taxonomy" id="1219077"/>
    <lineage>
        <taxon>Bacteria</taxon>
        <taxon>Pseudomonadati</taxon>
        <taxon>Pseudomonadota</taxon>
        <taxon>Gammaproteobacteria</taxon>
        <taxon>Vibrionales</taxon>
        <taxon>Vibrionaceae</taxon>
        <taxon>Vibrio</taxon>
    </lineage>
</organism>
<evidence type="ECO:0000313" key="2">
    <source>
        <dbReference type="Proteomes" id="UP000016567"/>
    </source>
</evidence>
<keyword evidence="2" id="KW-1185">Reference proteome</keyword>
<dbReference type="EMBL" id="BATL01000048">
    <property type="protein sequence ID" value="GAD76631.1"/>
    <property type="molecule type" value="Genomic_DNA"/>
</dbReference>
<dbReference type="Proteomes" id="UP000016567">
    <property type="component" value="Unassembled WGS sequence"/>
</dbReference>
<dbReference type="AlphaFoldDB" id="U3A9K9"/>
<dbReference type="STRING" id="1219077.VAZ01S_048_00380"/>
<dbReference type="RefSeq" id="WP_021710378.1">
    <property type="nucleotide sequence ID" value="NZ_BAOB01000198.1"/>
</dbReference>
<dbReference type="OrthoDB" id="6984242at2"/>
<dbReference type="eggNOG" id="ENOG5033P3D">
    <property type="taxonomic scope" value="Bacteria"/>
</dbReference>